<dbReference type="InterPro" id="IPR016024">
    <property type="entry name" value="ARM-type_fold"/>
</dbReference>
<evidence type="ECO:0000259" key="4">
    <source>
        <dbReference type="PROSITE" id="PS50085"/>
    </source>
</evidence>
<keyword evidence="1" id="KW-0343">GTPase activation</keyword>
<protein>
    <recommendedName>
        <fullName evidence="4">Rap-GAP domain-containing protein</fullName>
    </recommendedName>
</protein>
<evidence type="ECO:0000313" key="6">
    <source>
        <dbReference type="Proteomes" id="UP001479436"/>
    </source>
</evidence>
<keyword evidence="6" id="KW-1185">Reference proteome</keyword>
<feature type="compositionally biased region" description="Basic and acidic residues" evidence="3">
    <location>
        <begin position="1381"/>
        <end position="1391"/>
    </location>
</feature>
<dbReference type="InterPro" id="IPR000331">
    <property type="entry name" value="Rap/Ran_GAP_dom"/>
</dbReference>
<name>A0ABR2W3H7_9FUNG</name>
<organism evidence="5 6">
    <name type="scientific">Basidiobolus ranarum</name>
    <dbReference type="NCBI Taxonomy" id="34480"/>
    <lineage>
        <taxon>Eukaryota</taxon>
        <taxon>Fungi</taxon>
        <taxon>Fungi incertae sedis</taxon>
        <taxon>Zoopagomycota</taxon>
        <taxon>Entomophthoromycotina</taxon>
        <taxon>Basidiobolomycetes</taxon>
        <taxon>Basidiobolales</taxon>
        <taxon>Basidiobolaceae</taxon>
        <taxon>Basidiobolus</taxon>
    </lineage>
</organism>
<comment type="caution">
    <text evidence="5">The sequence shown here is derived from an EMBL/GenBank/DDBJ whole genome shotgun (WGS) entry which is preliminary data.</text>
</comment>
<feature type="domain" description="Rap-GAP" evidence="4">
    <location>
        <begin position="1464"/>
        <end position="1674"/>
    </location>
</feature>
<dbReference type="Pfam" id="PF20412">
    <property type="entry name" value="RALGAPB_N"/>
    <property type="match status" value="1"/>
</dbReference>
<dbReference type="SUPFAM" id="SSF48371">
    <property type="entry name" value="ARM repeat"/>
    <property type="match status" value="1"/>
</dbReference>
<dbReference type="PROSITE" id="PS50085">
    <property type="entry name" value="RAPGAP"/>
    <property type="match status" value="1"/>
</dbReference>
<evidence type="ECO:0000256" key="2">
    <source>
        <dbReference type="ARBA" id="ARBA00022553"/>
    </source>
</evidence>
<feature type="compositionally biased region" description="Basic and acidic residues" evidence="3">
    <location>
        <begin position="1365"/>
        <end position="1374"/>
    </location>
</feature>
<keyword evidence="2" id="KW-0597">Phosphoprotein</keyword>
<gene>
    <name evidence="5" type="ORF">K7432_005190</name>
</gene>
<sequence>MNSLLFLNPISSRLSIRRPFNRKTTHPSNSTTNRPGASTTTNHTSLEPEPMPSDFDKPVISSVALNTINRFNITRMLSNRDREVPLTPENRLEKLLKKAKPFFDERTKPRLRLLALWNLLDLADDLDQAVFFQEHAEKIYSAIYNSFITQADKIRKRSERPTSFNSKDMATLVKILMLLRKLFLLLPDKIREGWHQNGIVNILTQVLSSGNHHKLREIGLRLLLIWTNVQTIETPDIQKLYHNAIPFGIFLQELGRSDLVLDQEMIGDPSSIPIYPTTQFLQISEVGELIQLVLDNITYLAHVAAGSTPPCDKIRILETDDIKSGVAVGVGIDAAYASAKFMFELFKKHYLVKLFPRCAKRVGLITIPKDQAFGFPTCPPSALHKLVGFLVEHCVDELKGNPKTTTSPACPILKTIILGSRDNREFIHDIIANALSLPIHDMKNLESARGAAYVLAVWMLSGENERPSFLRRGSKEDGQLSGASITSDDGSFAQANGYLRQYFSMLISVLETGFECYDNNSKQEILVREVLSIFRAVSQNGTIQLEDETWESLLVLLINSFIVYTTKAREVPNSYLPDDLVEYFFETLFFVWARSMTQNERLWSKLNAEILKTSKWIQIVTQWRSISNQLTRILGEAYYELSCEPARQPRRARLQRPTSGGVVARKPTRPKSIVLENNDRDDATLTVYSHTSGVSNDTKRGKNDGEGVIRRTSSHIKLFNFDSNNNSNESNFAPFKSLMFPLLKDQEVDSSSTINRRLTMEFANIEDSGFTHLFTLNWDKNNILSTWRNFVYLLGNPNHIADPIAHTNAIRCLVEIWDMLAQIRTEQPFDAPCKPNLFEFAPWIFQASEMSSVYREGYLLAFGCVCRMLCRLHEEAVEEIYYTHFYRVLLRALSIKDNELHHVLFVNCRKLFGLSLPGCPTVIPSFLSTIRRTLHSSARYMSHYVNEPMCQNAVTILLSLLCFPNHFPDLRIPSVTFKNSSLMSSEPSEYISANELKREMECALFSCLSETKKLNRLSTKTAQTHSMLINGACVMAFDELITSPSPSIPLIQKCIRTILDHMYCHVYSVVISAIECLYTFSEYTEKLRALDQGLVYDVIGNLIEAINEYIKIVDNESVSEAGFVVARLLYCLLEWIMHSPSEIMSHSGLRQMIFVTLEKATQISLPEKSDFDMQTHQIKGYRNFDNIHQTFFKHSPLTRALFQRGEVSIGEEKPPQNIIQESGEIVLVHLLNYFSNQTGISSISAPSESVELSEIPRSDEENTTYFIYNNNTLLSIVGSPASDDGVKIFARNMAGNYKWDPLIFYEAPSLDISENEPKWSEKIDIKRSQSCPQDKRTIASGDVSKLCGDDGECSLPTSSEENEIQETKPLEQENHVCSPEPTRKTSEKSEESEYTLPIRKDSLNAISDSTIDDIPDATSRPERASTLQRRKTLLLSKLGMLNQSLAGEESFVLLSQSSSLIRDIRGLDKKPGRETIKIGALYVGPGQEDESSILSNSQGSLAYEKFLHELGQEVELETHKGYLGGLERNSTTGKTAIYYSSTSVEMMFHDATRIPTDANDPKQLKKKRHIGNDHVHIVWNEHHREYRRNTIGGDFGNVQIIITPSTNGLYSVDVYRDSEILLFGPVLDGMVLPGSILAPLVRMTALNAARYAVYCPSTLYRHPYTHRVTDIKTICKRYGSQRWTYNQFLTNLLSLSNS</sequence>
<evidence type="ECO:0000313" key="5">
    <source>
        <dbReference type="EMBL" id="KAK9718834.1"/>
    </source>
</evidence>
<feature type="region of interest" description="Disordered" evidence="3">
    <location>
        <begin position="1353"/>
        <end position="1401"/>
    </location>
</feature>
<dbReference type="EMBL" id="JASJQH010007073">
    <property type="protein sequence ID" value="KAK9718834.1"/>
    <property type="molecule type" value="Genomic_DNA"/>
</dbReference>
<dbReference type="PANTHER" id="PTHR10063:SF11">
    <property type="entry name" value="RHO GTPASE-ACTIVATING PROTEIN CG5521-RELATED"/>
    <property type="match status" value="1"/>
</dbReference>
<feature type="region of interest" description="Disordered" evidence="3">
    <location>
        <begin position="17"/>
        <end position="55"/>
    </location>
</feature>
<evidence type="ECO:0000256" key="3">
    <source>
        <dbReference type="SAM" id="MobiDB-lite"/>
    </source>
</evidence>
<accession>A0ABR2W3H7</accession>
<dbReference type="Pfam" id="PF02145">
    <property type="entry name" value="Rap_GAP"/>
    <property type="match status" value="1"/>
</dbReference>
<dbReference type="Proteomes" id="UP001479436">
    <property type="component" value="Unassembled WGS sequence"/>
</dbReference>
<reference evidence="5 6" key="1">
    <citation type="submission" date="2023-04" db="EMBL/GenBank/DDBJ databases">
        <title>Genome of Basidiobolus ranarum AG-B5.</title>
        <authorList>
            <person name="Stajich J.E."/>
            <person name="Carter-House D."/>
            <person name="Gryganskyi A."/>
        </authorList>
    </citation>
    <scope>NUCLEOTIDE SEQUENCE [LARGE SCALE GENOMIC DNA]</scope>
    <source>
        <strain evidence="5 6">AG-B5</strain>
    </source>
</reference>
<dbReference type="Gene3D" id="3.40.50.11210">
    <property type="entry name" value="Rap/Ran-GAP"/>
    <property type="match status" value="1"/>
</dbReference>
<dbReference type="InterPro" id="IPR035974">
    <property type="entry name" value="Rap/Ran-GAP_sf"/>
</dbReference>
<proteinExistence type="predicted"/>
<feature type="compositionally biased region" description="Polar residues" evidence="3">
    <location>
        <begin position="26"/>
        <end position="45"/>
    </location>
</feature>
<dbReference type="PANTHER" id="PTHR10063">
    <property type="entry name" value="TUBERIN"/>
    <property type="match status" value="1"/>
</dbReference>
<dbReference type="InterPro" id="IPR027107">
    <property type="entry name" value="Tuberin/Ral-act_asu"/>
</dbReference>
<dbReference type="SUPFAM" id="SSF111347">
    <property type="entry name" value="Rap/Ran-GAP"/>
    <property type="match status" value="1"/>
</dbReference>
<dbReference type="InterPro" id="IPR046859">
    <property type="entry name" value="RGPA/RALGAPB_N"/>
</dbReference>
<evidence type="ECO:0000256" key="1">
    <source>
        <dbReference type="ARBA" id="ARBA00022468"/>
    </source>
</evidence>